<proteinExistence type="predicted"/>
<sequence length="673" mass="76978">MAAGPRRNADNIIEHQDLERSIRNLFHCRDGQSEYAMYFTFELPILYAEFVDRNRNVLTDCSNDVLNARVQTIEENELGPTSEIVRLEEEIVDEAVVILNNKKELLETLKEELISYKARCGRFRERINNRLGEVNARRAAQAAVARVQETPMDLSRGSRQEVLRELADQQLRSPVVRLQRFDQLKPEIVIQRCDAPIRQPDPQPPVIPPPENIMADQQQLEVELEQHGEQEVEEIVPEEEIMEIEDYSIDSTESTDGENGKGINLINLVTLVDSEIVKNPKRKRKRKNILGKSNGFAKRFGNKAKVIPNVRESTLSKIAQSKKVMSCSKSKQDEIYTRIFENKEQKSTLSKFKIGKKGDSGKNEINNGIGNQSVNRTGALKIVKTIDINSIKPGHCKITFENKLREKFRKCFHESVGNTKFIRSTDEEIDEVENAIYDEAIAQMENAGNAGIQDVHDWAEEVLANEIAQNVGQQQPEPEPVIVQQQPIVQQVQINPLPQPMAWNNTRFGADAIQVLREYGRDIVIRMRLHEDRQEKAMIHLSTDITENVYGERAIMEWSGVYTHAVGARTHPIPDIRCRLDGAPFVFSGLRRQYALRIFPYTDMEDDAIIATGWLVPPLGHTPDFALERVVLGEAFLNEYLHSVNPGLMEVTIRAENGRLVRKRYQLRHRMRN</sequence>
<accession>A0AAN9T7S6</accession>
<reference evidence="2 3" key="1">
    <citation type="submission" date="2024-03" db="EMBL/GenBank/DDBJ databases">
        <title>Adaptation during the transition from Ophiocordyceps entomopathogen to insect associate is accompanied by gene loss and intensified selection.</title>
        <authorList>
            <person name="Ward C.M."/>
            <person name="Onetto C.A."/>
            <person name="Borneman A.R."/>
        </authorList>
    </citation>
    <scope>NUCLEOTIDE SEQUENCE [LARGE SCALE GENOMIC DNA]</scope>
    <source>
        <strain evidence="2">AWRI1</strain>
        <tissue evidence="2">Single Adult Female</tissue>
    </source>
</reference>
<name>A0AAN9T7S6_9HEMI</name>
<organism evidence="2 3">
    <name type="scientific">Parthenolecanium corni</name>
    <dbReference type="NCBI Taxonomy" id="536013"/>
    <lineage>
        <taxon>Eukaryota</taxon>
        <taxon>Metazoa</taxon>
        <taxon>Ecdysozoa</taxon>
        <taxon>Arthropoda</taxon>
        <taxon>Hexapoda</taxon>
        <taxon>Insecta</taxon>
        <taxon>Pterygota</taxon>
        <taxon>Neoptera</taxon>
        <taxon>Paraneoptera</taxon>
        <taxon>Hemiptera</taxon>
        <taxon>Sternorrhyncha</taxon>
        <taxon>Coccoidea</taxon>
        <taxon>Coccidae</taxon>
        <taxon>Parthenolecanium</taxon>
    </lineage>
</organism>
<dbReference type="AlphaFoldDB" id="A0AAN9T7S6"/>
<keyword evidence="3" id="KW-1185">Reference proteome</keyword>
<comment type="caution">
    <text evidence="2">The sequence shown here is derived from an EMBL/GenBank/DDBJ whole genome shotgun (WGS) entry which is preliminary data.</text>
</comment>
<keyword evidence="1" id="KW-0175">Coiled coil</keyword>
<gene>
    <name evidence="2" type="ORF">V9T40_010785</name>
</gene>
<dbReference type="EMBL" id="JBBCAQ010000037">
    <property type="protein sequence ID" value="KAK7573594.1"/>
    <property type="molecule type" value="Genomic_DNA"/>
</dbReference>
<feature type="coiled-coil region" evidence="1">
    <location>
        <begin position="92"/>
        <end position="126"/>
    </location>
</feature>
<evidence type="ECO:0000256" key="1">
    <source>
        <dbReference type="SAM" id="Coils"/>
    </source>
</evidence>
<evidence type="ECO:0000313" key="2">
    <source>
        <dbReference type="EMBL" id="KAK7573594.1"/>
    </source>
</evidence>
<protein>
    <submittedName>
        <fullName evidence="2">Uncharacterized protein</fullName>
    </submittedName>
</protein>
<evidence type="ECO:0000313" key="3">
    <source>
        <dbReference type="Proteomes" id="UP001367676"/>
    </source>
</evidence>
<dbReference type="Proteomes" id="UP001367676">
    <property type="component" value="Unassembled WGS sequence"/>
</dbReference>